<evidence type="ECO:0008006" key="3">
    <source>
        <dbReference type="Google" id="ProtNLM"/>
    </source>
</evidence>
<dbReference type="Proteomes" id="UP000696184">
    <property type="component" value="Unassembled WGS sequence"/>
</dbReference>
<sequence length="175" mass="20932">MLDNEEYAKRVRRHSLDESKHSTMFITALKLTFPGVLDHVDDETRKKIDEMQPKYSLARHPPIEKVPFEERLFELESIDQLIQVHITEIRALVLQYMVREAFIKHAPEKNLQKLMNISDILIRDEARHINYSAEIFEHYATIPGNKDYFFQTFEDRLNDFNLLTQEEIDREEIEL</sequence>
<dbReference type="InterPro" id="IPR009078">
    <property type="entry name" value="Ferritin-like_SF"/>
</dbReference>
<dbReference type="SUPFAM" id="SSF47240">
    <property type="entry name" value="Ferritin-like"/>
    <property type="match status" value="1"/>
</dbReference>
<reference evidence="1 2" key="1">
    <citation type="submission" date="2020-08" db="EMBL/GenBank/DDBJ databases">
        <title>Description of Xenorhabdus lircayensis sp. nov., the symbiotic bacterium associated with the entomopathogenic nematode Steirnernema unicornum.</title>
        <authorList>
            <person name="Castaneda-Alvarez C."/>
            <person name="Prodan S."/>
            <person name="Zamorano A."/>
            <person name="San-Blas E."/>
            <person name="Aballay E."/>
        </authorList>
    </citation>
    <scope>NUCLEOTIDE SEQUENCE [LARGE SCALE GENOMIC DNA]</scope>
    <source>
        <strain evidence="1 2">VLS</strain>
    </source>
</reference>
<comment type="caution">
    <text evidence="1">The sequence shown here is derived from an EMBL/GenBank/DDBJ whole genome shotgun (WGS) entry which is preliminary data.</text>
</comment>
<evidence type="ECO:0000313" key="1">
    <source>
        <dbReference type="EMBL" id="MBI6547535.1"/>
    </source>
</evidence>
<keyword evidence="2" id="KW-1185">Reference proteome</keyword>
<accession>A0ABS0U0Z3</accession>
<dbReference type="EMBL" id="JACOII010000012">
    <property type="protein sequence ID" value="MBI6547535.1"/>
    <property type="molecule type" value="Genomic_DNA"/>
</dbReference>
<gene>
    <name evidence="1" type="ORF">H8A87_01975</name>
</gene>
<organism evidence="1 2">
    <name type="scientific">Xenorhabdus lircayensis</name>
    <dbReference type="NCBI Taxonomy" id="2763499"/>
    <lineage>
        <taxon>Bacteria</taxon>
        <taxon>Pseudomonadati</taxon>
        <taxon>Pseudomonadota</taxon>
        <taxon>Gammaproteobacteria</taxon>
        <taxon>Enterobacterales</taxon>
        <taxon>Morganellaceae</taxon>
        <taxon>Xenorhabdus</taxon>
    </lineage>
</organism>
<evidence type="ECO:0000313" key="2">
    <source>
        <dbReference type="Proteomes" id="UP000696184"/>
    </source>
</evidence>
<protein>
    <recommendedName>
        <fullName evidence="3">p-aminobenzoate N-oxygenase AurF</fullName>
    </recommendedName>
</protein>
<dbReference type="RefSeq" id="WP_198688342.1">
    <property type="nucleotide sequence ID" value="NZ_CAWPUD010000008.1"/>
</dbReference>
<proteinExistence type="predicted"/>
<name>A0ABS0U0Z3_9GAMM</name>